<feature type="transmembrane region" description="Helical" evidence="2">
    <location>
        <begin position="139"/>
        <end position="161"/>
    </location>
</feature>
<evidence type="ECO:0000256" key="1">
    <source>
        <dbReference type="SAM" id="MobiDB-lite"/>
    </source>
</evidence>
<dbReference type="InParanoid" id="A0A1J7JFC9"/>
<proteinExistence type="predicted"/>
<dbReference type="STRING" id="1408157.A0A1J7JFC9"/>
<dbReference type="OrthoDB" id="3918601at2759"/>
<protein>
    <recommendedName>
        <fullName evidence="3">Rhodopsin domain-containing protein</fullName>
    </recommendedName>
</protein>
<organism evidence="4 5">
    <name type="scientific">Coniochaeta ligniaria NRRL 30616</name>
    <dbReference type="NCBI Taxonomy" id="1408157"/>
    <lineage>
        <taxon>Eukaryota</taxon>
        <taxon>Fungi</taxon>
        <taxon>Dikarya</taxon>
        <taxon>Ascomycota</taxon>
        <taxon>Pezizomycotina</taxon>
        <taxon>Sordariomycetes</taxon>
        <taxon>Sordariomycetidae</taxon>
        <taxon>Coniochaetales</taxon>
        <taxon>Coniochaetaceae</taxon>
        <taxon>Coniochaeta</taxon>
    </lineage>
</organism>
<feature type="region of interest" description="Disordered" evidence="1">
    <location>
        <begin position="289"/>
        <end position="324"/>
    </location>
</feature>
<feature type="transmembrane region" description="Helical" evidence="2">
    <location>
        <begin position="30"/>
        <end position="53"/>
    </location>
</feature>
<evidence type="ECO:0000313" key="4">
    <source>
        <dbReference type="EMBL" id="OIW26306.1"/>
    </source>
</evidence>
<dbReference type="Proteomes" id="UP000182658">
    <property type="component" value="Unassembled WGS sequence"/>
</dbReference>
<evidence type="ECO:0000313" key="5">
    <source>
        <dbReference type="Proteomes" id="UP000182658"/>
    </source>
</evidence>
<name>A0A1J7JFC9_9PEZI</name>
<keyword evidence="5" id="KW-1185">Reference proteome</keyword>
<keyword evidence="2" id="KW-0812">Transmembrane</keyword>
<keyword evidence="2" id="KW-1133">Transmembrane helix</keyword>
<reference evidence="4 5" key="1">
    <citation type="submission" date="2016-10" db="EMBL/GenBank/DDBJ databases">
        <title>Draft genome sequence of Coniochaeta ligniaria NRRL30616, a lignocellulolytic fungus for bioabatement of inhibitors in plant biomass hydrolysates.</title>
        <authorList>
            <consortium name="DOE Joint Genome Institute"/>
            <person name="Jimenez D.J."/>
            <person name="Hector R.E."/>
            <person name="Riley R."/>
            <person name="Sun H."/>
            <person name="Grigoriev I.V."/>
            <person name="Van Elsas J.D."/>
            <person name="Nichols N.N."/>
        </authorList>
    </citation>
    <scope>NUCLEOTIDE SEQUENCE [LARGE SCALE GENOMIC DNA]</scope>
    <source>
        <strain evidence="4 5">NRRL 30616</strain>
    </source>
</reference>
<feature type="domain" description="Rhodopsin" evidence="3">
    <location>
        <begin position="49"/>
        <end position="275"/>
    </location>
</feature>
<feature type="compositionally biased region" description="Polar residues" evidence="1">
    <location>
        <begin position="305"/>
        <end position="323"/>
    </location>
</feature>
<accession>A0A1J7JFC9</accession>
<dbReference type="AlphaFoldDB" id="A0A1J7JFC9"/>
<feature type="transmembrane region" description="Helical" evidence="2">
    <location>
        <begin position="107"/>
        <end position="127"/>
    </location>
</feature>
<gene>
    <name evidence="4" type="ORF">CONLIGDRAFT_683294</name>
</gene>
<keyword evidence="2" id="KW-0472">Membrane</keyword>
<dbReference type="EMBL" id="KV875100">
    <property type="protein sequence ID" value="OIW26306.1"/>
    <property type="molecule type" value="Genomic_DNA"/>
</dbReference>
<dbReference type="InterPro" id="IPR049326">
    <property type="entry name" value="Rhodopsin_dom_fungi"/>
</dbReference>
<sequence>MDNSTSPSEPTLMPGQSPPLTVITPTDQGGIVVIAAALALIFALVSIVLRLFIRVEFRRRFFGDDAFMIIQTGLIFSAVSHGFGKVGKDVSDSDLVAWEKLSYVSDIFYLLTLWSTKISAALLFIRLSPDKTHNVLSHMFMGLSALLATISIFIICLRCQVAEPWLFVGIQCPGLFARWQTLASFDISSEVLLFLIAIYIVQGLQLALRKKMVVVFAFGLRLPIIAAAAIHLHYQGIAIGSADPSLDGVLPTVCAEIELCYAVIATTIPCLRPFVFALSTNYGGPKDTRTLTGNASKPGHDISMGSLSTSSKAGKAGNENQAVPATRWDGTGYNVDVVRGDHESMLSNDSKRMIINKNTEWIVDHEVRAKDI</sequence>
<dbReference type="Pfam" id="PF20684">
    <property type="entry name" value="Fung_rhodopsin"/>
    <property type="match status" value="1"/>
</dbReference>
<evidence type="ECO:0000259" key="3">
    <source>
        <dbReference type="Pfam" id="PF20684"/>
    </source>
</evidence>
<evidence type="ECO:0000256" key="2">
    <source>
        <dbReference type="SAM" id="Phobius"/>
    </source>
</evidence>
<dbReference type="PANTHER" id="PTHR39614">
    <property type="entry name" value="INTEGRAL MEMBRANE PROTEIN"/>
    <property type="match status" value="1"/>
</dbReference>
<dbReference type="PANTHER" id="PTHR39614:SF2">
    <property type="entry name" value="INTEGRAL MEMBRANE PROTEIN"/>
    <property type="match status" value="1"/>
</dbReference>
<feature type="transmembrane region" description="Helical" evidence="2">
    <location>
        <begin position="213"/>
        <end position="234"/>
    </location>
</feature>